<dbReference type="EMBL" id="GBHO01006305">
    <property type="protein sequence ID" value="JAG37299.1"/>
    <property type="molecule type" value="Transcribed_RNA"/>
</dbReference>
<reference evidence="1" key="1">
    <citation type="journal article" date="2014" name="PLoS ONE">
        <title>Transcriptome-Based Identification of ABC Transporters in the Western Tarnished Plant Bug Lygus hesperus.</title>
        <authorList>
            <person name="Hull J.J."/>
            <person name="Chaney K."/>
            <person name="Geib S.M."/>
            <person name="Fabrick J.A."/>
            <person name="Brent C.S."/>
            <person name="Walsh D."/>
            <person name="Lavine L.C."/>
        </authorList>
    </citation>
    <scope>NUCLEOTIDE SEQUENCE</scope>
</reference>
<organism evidence="1">
    <name type="scientific">Lygus hesperus</name>
    <name type="common">Western plant bug</name>
    <dbReference type="NCBI Taxonomy" id="30085"/>
    <lineage>
        <taxon>Eukaryota</taxon>
        <taxon>Metazoa</taxon>
        <taxon>Ecdysozoa</taxon>
        <taxon>Arthropoda</taxon>
        <taxon>Hexapoda</taxon>
        <taxon>Insecta</taxon>
        <taxon>Pterygota</taxon>
        <taxon>Neoptera</taxon>
        <taxon>Paraneoptera</taxon>
        <taxon>Hemiptera</taxon>
        <taxon>Heteroptera</taxon>
        <taxon>Panheteroptera</taxon>
        <taxon>Cimicomorpha</taxon>
        <taxon>Miridae</taxon>
        <taxon>Mirini</taxon>
        <taxon>Lygus</taxon>
    </lineage>
</organism>
<gene>
    <name evidence="1" type="primary">rbtR</name>
    <name evidence="1" type="ORF">CM83_102810</name>
</gene>
<reference evidence="1" key="2">
    <citation type="submission" date="2014-07" db="EMBL/GenBank/DDBJ databases">
        <authorList>
            <person name="Hull J."/>
        </authorList>
    </citation>
    <scope>NUCLEOTIDE SEQUENCE</scope>
</reference>
<accession>A0A0A9YYI9</accession>
<feature type="non-terminal residue" evidence="1">
    <location>
        <position position="156"/>
    </location>
</feature>
<sequence length="156" mass="17507">MERTLRDIEVKLNEFCEQAEALVASETFTVKAITLIKKHLIHLVDWFDKVRSSIEDRASRKVKGPGNFIDLVPQLDVTRHRTECSILALETVLKFRVATPFASGVSTPAHRISATLQVPMIDTVSLLLNPSQKMRGASSEHGLVDWIAPFRNLTDN</sequence>
<name>A0A0A9YYI9_LYGHE</name>
<proteinExistence type="predicted"/>
<evidence type="ECO:0000313" key="1">
    <source>
        <dbReference type="EMBL" id="JAG37299.1"/>
    </source>
</evidence>
<dbReference type="AlphaFoldDB" id="A0A0A9YYI9"/>
<protein>
    <submittedName>
        <fullName evidence="1">Ribitol operon repressor</fullName>
    </submittedName>
</protein>